<dbReference type="Proteomes" id="UP000475928">
    <property type="component" value="Unassembled WGS sequence"/>
</dbReference>
<gene>
    <name evidence="2" type="ORF">Hs20B_16650</name>
</gene>
<feature type="signal peptide" evidence="1">
    <location>
        <begin position="1"/>
        <end position="19"/>
    </location>
</feature>
<feature type="chain" id="PRO_5025415937" description="Lipoprotein" evidence="1">
    <location>
        <begin position="20"/>
        <end position="190"/>
    </location>
</feature>
<reference evidence="2 3" key="1">
    <citation type="submission" date="2020-02" db="EMBL/GenBank/DDBJ databases">
        <title>Draft genome sequence of Lactococcus sp. Hs20B0-1.</title>
        <authorList>
            <person name="Noda S."/>
            <person name="Yuki M."/>
            <person name="Ohkuma M."/>
        </authorList>
    </citation>
    <scope>NUCLEOTIDE SEQUENCE [LARGE SCALE GENOMIC DNA]</scope>
    <source>
        <strain evidence="2 3">Hs20B0-1</strain>
    </source>
</reference>
<keyword evidence="3" id="KW-1185">Reference proteome</keyword>
<keyword evidence="1" id="KW-0732">Signal</keyword>
<accession>A0A6A0BBQ7</accession>
<evidence type="ECO:0000313" key="3">
    <source>
        <dbReference type="Proteomes" id="UP000475928"/>
    </source>
</evidence>
<protein>
    <recommendedName>
        <fullName evidence="4">Lipoprotein</fullName>
    </recommendedName>
</protein>
<proteinExistence type="predicted"/>
<sequence>MKKNPVVIILLIVSLVAIAAVTGVMTYKNISYYGDKSIKSWQAKYSSVEKQVTKQKAINTSKANDEKIVTKDETDDYSDVGYDLKYLDVKTINDRMTSLYNDKKSNDIKNIEAQKLFSQADTSFKFDSAYSTISSASGDGFEGFVTVKYFAFKTGSDTSKSDMTPSYDVYAFSSEDGKTLTYSYLGTKVS</sequence>
<dbReference type="AlphaFoldDB" id="A0A6A0BBQ7"/>
<dbReference type="RefSeq" id="WP_172357563.1">
    <property type="nucleotide sequence ID" value="NZ_BLLH01000011.1"/>
</dbReference>
<organism evidence="2 3">
    <name type="scientific">Pseudolactococcus insecticola</name>
    <dbReference type="NCBI Taxonomy" id="2709158"/>
    <lineage>
        <taxon>Bacteria</taxon>
        <taxon>Bacillati</taxon>
        <taxon>Bacillota</taxon>
        <taxon>Bacilli</taxon>
        <taxon>Lactobacillales</taxon>
        <taxon>Streptococcaceae</taxon>
        <taxon>Pseudolactococcus</taxon>
    </lineage>
</organism>
<name>A0A6A0BBQ7_9LACT</name>
<comment type="caution">
    <text evidence="2">The sequence shown here is derived from an EMBL/GenBank/DDBJ whole genome shotgun (WGS) entry which is preliminary data.</text>
</comment>
<dbReference type="EMBL" id="BLLH01000011">
    <property type="protein sequence ID" value="GFH41267.1"/>
    <property type="molecule type" value="Genomic_DNA"/>
</dbReference>
<evidence type="ECO:0000313" key="2">
    <source>
        <dbReference type="EMBL" id="GFH41267.1"/>
    </source>
</evidence>
<evidence type="ECO:0000256" key="1">
    <source>
        <dbReference type="SAM" id="SignalP"/>
    </source>
</evidence>
<evidence type="ECO:0008006" key="4">
    <source>
        <dbReference type="Google" id="ProtNLM"/>
    </source>
</evidence>